<proteinExistence type="predicted"/>
<evidence type="ECO:0000256" key="5">
    <source>
        <dbReference type="ARBA" id="ARBA00022982"/>
    </source>
</evidence>
<dbReference type="PRINTS" id="PR00155">
    <property type="entry name" value="AMICYANIN"/>
</dbReference>
<evidence type="ECO:0000256" key="6">
    <source>
        <dbReference type="ARBA" id="ARBA00023008"/>
    </source>
</evidence>
<evidence type="ECO:0000256" key="4">
    <source>
        <dbReference type="ARBA" id="ARBA00022764"/>
    </source>
</evidence>
<dbReference type="GO" id="GO:0009055">
    <property type="term" value="F:electron transfer activity"/>
    <property type="evidence" value="ECO:0007669"/>
    <property type="project" value="InterPro"/>
</dbReference>
<dbReference type="SUPFAM" id="SSF49503">
    <property type="entry name" value="Cupredoxins"/>
    <property type="match status" value="2"/>
</dbReference>
<evidence type="ECO:0000259" key="8">
    <source>
        <dbReference type="Pfam" id="PF00127"/>
    </source>
</evidence>
<dbReference type="InterPro" id="IPR002386">
    <property type="entry name" value="Amicyanin/Pseudoazurin"/>
</dbReference>
<organism evidence="9">
    <name type="scientific">Acetithermum autotrophicum</name>
    <dbReference type="NCBI Taxonomy" id="1446466"/>
    <lineage>
        <taxon>Bacteria</taxon>
        <taxon>Candidatus Bipolaricaulota</taxon>
        <taxon>Candidatus Acetithermum</taxon>
    </lineage>
</organism>
<reference evidence="9" key="1">
    <citation type="journal article" date="2005" name="Environ. Microbiol.">
        <title>Genetic and functional properties of uncultivated thermophilic crenarchaeotes from a subsurface gold mine as revealed by analysis of genome fragments.</title>
        <authorList>
            <person name="Nunoura T."/>
            <person name="Hirayama H."/>
            <person name="Takami H."/>
            <person name="Oida H."/>
            <person name="Nishi S."/>
            <person name="Shimamura S."/>
            <person name="Suzuki Y."/>
            <person name="Inagaki F."/>
            <person name="Takai K."/>
            <person name="Nealson K.H."/>
            <person name="Horikoshi K."/>
        </authorList>
    </citation>
    <scope>NUCLEOTIDE SEQUENCE</scope>
</reference>
<evidence type="ECO:0000256" key="2">
    <source>
        <dbReference type="ARBA" id="ARBA00022448"/>
    </source>
</evidence>
<accession>H5ST52</accession>
<dbReference type="GO" id="GO:0005507">
    <property type="term" value="F:copper ion binding"/>
    <property type="evidence" value="ECO:0007669"/>
    <property type="project" value="InterPro"/>
</dbReference>
<keyword evidence="2" id="KW-0813">Transport</keyword>
<dbReference type="PANTHER" id="PTHR36507:SF1">
    <property type="entry name" value="BLL1555 PROTEIN"/>
    <property type="match status" value="1"/>
</dbReference>
<dbReference type="Gene3D" id="2.60.40.420">
    <property type="entry name" value="Cupredoxins - blue copper proteins"/>
    <property type="match status" value="2"/>
</dbReference>
<reference evidence="9" key="2">
    <citation type="journal article" date="2012" name="PLoS ONE">
        <title>A Deeply Branching Thermophilic Bacterium with an Ancient Acetyl-CoA Pathway Dominates a Subsurface Ecosystem.</title>
        <authorList>
            <person name="Takami H."/>
            <person name="Noguchi H."/>
            <person name="Takaki Y."/>
            <person name="Uchiyama I."/>
            <person name="Toyoda A."/>
            <person name="Nishi S."/>
            <person name="Chee G.-J."/>
            <person name="Arai W."/>
            <person name="Nunoura T."/>
            <person name="Itoh T."/>
            <person name="Hattori M."/>
            <person name="Takai K."/>
        </authorList>
    </citation>
    <scope>NUCLEOTIDE SEQUENCE</scope>
</reference>
<feature type="binding site" evidence="7">
    <location>
        <position position="66"/>
    </location>
    <ligand>
        <name>Cu cation</name>
        <dbReference type="ChEBI" id="CHEBI:23378"/>
    </ligand>
</feature>
<keyword evidence="4" id="KW-0574">Periplasm</keyword>
<evidence type="ECO:0000256" key="7">
    <source>
        <dbReference type="PIRSR" id="PIRSR602386-1"/>
    </source>
</evidence>
<comment type="subcellular location">
    <subcellularLocation>
        <location evidence="1">Periplasm</location>
    </subcellularLocation>
</comment>
<dbReference type="GO" id="GO:0042597">
    <property type="term" value="C:periplasmic space"/>
    <property type="evidence" value="ECO:0007669"/>
    <property type="project" value="UniProtKB-SubCell"/>
</dbReference>
<comment type="cofactor">
    <cofactor evidence="7">
        <name>Cu cation</name>
        <dbReference type="ChEBI" id="CHEBI:23378"/>
    </cofactor>
    <text evidence="7">Binds 1 copper ion per subunit.</text>
</comment>
<feature type="binding site" evidence="7">
    <location>
        <position position="105"/>
    </location>
    <ligand>
        <name>Cu cation</name>
        <dbReference type="ChEBI" id="CHEBI:23378"/>
    </ligand>
</feature>
<name>H5ST52_ACEAU</name>
<feature type="domain" description="Blue (type 1) copper" evidence="8">
    <location>
        <begin position="34"/>
        <end position="115"/>
    </location>
</feature>
<keyword evidence="5" id="KW-0249">Electron transport</keyword>
<sequence>MKRCVKLAVLMGVILGLMVGFGTNTELLGQGGTVSVSIVDFAFSPKTITVPVGTTVRWTNTGSAPHTVTSTSSPRAFDSGTLNSGETFQHTFTTAGQFPYRCTIHPSMTGTVIVEQKEEVQEFALIHSLAQSKTFPEVITVSKGVKVRLFNIALDGVHPSVVISSDEDGKNPVFGVKPFNVEPGKLTTVEFTPDKAGTFFISHRPHGHNIVGKLVVKE</sequence>
<evidence type="ECO:0000256" key="1">
    <source>
        <dbReference type="ARBA" id="ARBA00004418"/>
    </source>
</evidence>
<dbReference type="AlphaFoldDB" id="H5ST52"/>
<keyword evidence="3 7" id="KW-0479">Metal-binding</keyword>
<evidence type="ECO:0000313" key="9">
    <source>
        <dbReference type="EMBL" id="BAL59338.1"/>
    </source>
</evidence>
<keyword evidence="6 7" id="KW-0186">Copper</keyword>
<feature type="binding site" evidence="7">
    <location>
        <position position="102"/>
    </location>
    <ligand>
        <name>Cu cation</name>
        <dbReference type="ChEBI" id="CHEBI:23378"/>
    </ligand>
</feature>
<dbReference type="InterPro" id="IPR008972">
    <property type="entry name" value="Cupredoxin"/>
</dbReference>
<dbReference type="InterPro" id="IPR052721">
    <property type="entry name" value="ET_Amicyanin"/>
</dbReference>
<dbReference type="InterPro" id="IPR035668">
    <property type="entry name" value="Amicyanin"/>
</dbReference>
<dbReference type="Pfam" id="PF00127">
    <property type="entry name" value="Copper-bind"/>
    <property type="match status" value="1"/>
</dbReference>
<dbReference type="InterPro" id="IPR000923">
    <property type="entry name" value="BlueCu_1"/>
</dbReference>
<dbReference type="CDD" id="cd13921">
    <property type="entry name" value="Amicyanin"/>
    <property type="match status" value="1"/>
</dbReference>
<evidence type="ECO:0000256" key="3">
    <source>
        <dbReference type="ARBA" id="ARBA00022723"/>
    </source>
</evidence>
<dbReference type="EMBL" id="AP011802">
    <property type="protein sequence ID" value="BAL59338.1"/>
    <property type="molecule type" value="Genomic_DNA"/>
</dbReference>
<dbReference type="PANTHER" id="PTHR36507">
    <property type="entry name" value="BLL1555 PROTEIN"/>
    <property type="match status" value="1"/>
</dbReference>
<gene>
    <name evidence="9" type="ORF">HGMM_OP3C493</name>
</gene>
<protein>
    <recommendedName>
        <fullName evidence="8">Blue (type 1) copper domain-containing protein</fullName>
    </recommendedName>
</protein>